<keyword evidence="3" id="KW-1185">Reference proteome</keyword>
<reference evidence="2 3" key="1">
    <citation type="submission" date="2024-09" db="EMBL/GenBank/DDBJ databases">
        <title>Itraconazole resistance in Madurella fahalii resulting from another homologue of gene encoding cytochrome P450 14-alpha sterol demethylase (CYP51).</title>
        <authorList>
            <person name="Yoshioka I."/>
            <person name="Fahal A.H."/>
            <person name="Kaneko S."/>
            <person name="Yaguchi T."/>
        </authorList>
    </citation>
    <scope>NUCLEOTIDE SEQUENCE [LARGE SCALE GENOMIC DNA]</scope>
    <source>
        <strain evidence="2 3">IFM 68171</strain>
    </source>
</reference>
<gene>
    <name evidence="2" type="ORF">MFIFM68171_04822</name>
</gene>
<sequence>MPSSRYRPTELPRKPPKGFDMRNCVLIYQAGDRKVYTVGEDYIIKKTRYGINSEVATHNFVSDNTSVPVPFVYAEWLSEDGKWHHILEGRIKGEPLTDCWRKLSMRDKINIAEQVAKYMARLSQFTSRKMQSISGQKLFHNVFVPKPVHGHLGIWDNDEDIFNYEFLPGLRRAGVSGDLIRRAYLTMPPSKGKFVFTHGDLYVGNVMVDPQRGRVTAIIDWESAGFWPHWFQYARITHGCNKDDGEWKYILSEIQRDRGDIPQAAHGRVWYEAVGRLMYIPDDPQAKAWLSLLARYLSSESVNLHKYKQVKPETSGASRWRDSDWACNGRGRGDEGYYGQAYSMLPRGFR</sequence>
<accession>A0ABQ0GA15</accession>
<dbReference type="PANTHER" id="PTHR21310:SF48">
    <property type="entry name" value="AMINOGLYCOSIDE PHOSPHOTRANSFERASE DOMAIN-CONTAINING PROTEIN"/>
    <property type="match status" value="1"/>
</dbReference>
<dbReference type="Gene3D" id="3.90.1200.10">
    <property type="match status" value="1"/>
</dbReference>
<organism evidence="2 3">
    <name type="scientific">Madurella fahalii</name>
    <dbReference type="NCBI Taxonomy" id="1157608"/>
    <lineage>
        <taxon>Eukaryota</taxon>
        <taxon>Fungi</taxon>
        <taxon>Dikarya</taxon>
        <taxon>Ascomycota</taxon>
        <taxon>Pezizomycotina</taxon>
        <taxon>Sordariomycetes</taxon>
        <taxon>Sordariomycetidae</taxon>
        <taxon>Sordariales</taxon>
        <taxon>Sordariales incertae sedis</taxon>
        <taxon>Madurella</taxon>
    </lineage>
</organism>
<comment type="caution">
    <text evidence="2">The sequence shown here is derived from an EMBL/GenBank/DDBJ whole genome shotgun (WGS) entry which is preliminary data.</text>
</comment>
<dbReference type="InterPro" id="IPR002575">
    <property type="entry name" value="Aminoglycoside_PTrfase"/>
</dbReference>
<dbReference type="PANTHER" id="PTHR21310">
    <property type="entry name" value="AMINOGLYCOSIDE PHOSPHOTRANSFERASE-RELATED-RELATED"/>
    <property type="match status" value="1"/>
</dbReference>
<protein>
    <recommendedName>
        <fullName evidence="1">Aminoglycoside phosphotransferase domain-containing protein</fullName>
    </recommendedName>
</protein>
<dbReference type="InterPro" id="IPR011009">
    <property type="entry name" value="Kinase-like_dom_sf"/>
</dbReference>
<dbReference type="GeneID" id="98175565"/>
<dbReference type="EMBL" id="BAAFSV010000002">
    <property type="protein sequence ID" value="GAB1314612.1"/>
    <property type="molecule type" value="Genomic_DNA"/>
</dbReference>
<proteinExistence type="predicted"/>
<feature type="domain" description="Aminoglycoside phosphotransferase" evidence="1">
    <location>
        <begin position="37"/>
        <end position="247"/>
    </location>
</feature>
<dbReference type="Pfam" id="PF01636">
    <property type="entry name" value="APH"/>
    <property type="match status" value="1"/>
</dbReference>
<name>A0ABQ0GA15_9PEZI</name>
<evidence type="ECO:0000313" key="3">
    <source>
        <dbReference type="Proteomes" id="UP001628179"/>
    </source>
</evidence>
<evidence type="ECO:0000313" key="2">
    <source>
        <dbReference type="EMBL" id="GAB1314612.1"/>
    </source>
</evidence>
<evidence type="ECO:0000259" key="1">
    <source>
        <dbReference type="Pfam" id="PF01636"/>
    </source>
</evidence>
<dbReference type="Proteomes" id="UP001628179">
    <property type="component" value="Unassembled WGS sequence"/>
</dbReference>
<dbReference type="CDD" id="cd05120">
    <property type="entry name" value="APH_ChoK_like"/>
    <property type="match status" value="1"/>
</dbReference>
<dbReference type="RefSeq" id="XP_070916343.1">
    <property type="nucleotide sequence ID" value="XM_071060242.1"/>
</dbReference>
<dbReference type="InterPro" id="IPR051678">
    <property type="entry name" value="AGP_Transferase"/>
</dbReference>
<dbReference type="SUPFAM" id="SSF56112">
    <property type="entry name" value="Protein kinase-like (PK-like)"/>
    <property type="match status" value="1"/>
</dbReference>